<dbReference type="PANTHER" id="PTHR12741:SF48">
    <property type="entry name" value="1,3-BETA-GLUCAN SYNTHASE COMPONENT FKS1-RELATED"/>
    <property type="match status" value="1"/>
</dbReference>
<accession>A0A813JX78</accession>
<evidence type="ECO:0000259" key="3">
    <source>
        <dbReference type="SMART" id="SM01205"/>
    </source>
</evidence>
<dbReference type="GO" id="GO:0046527">
    <property type="term" value="F:glucosyltransferase activity"/>
    <property type="evidence" value="ECO:0007669"/>
    <property type="project" value="TreeGrafter"/>
</dbReference>
<proteinExistence type="predicted"/>
<organism evidence="4 5">
    <name type="scientific">Polarella glacialis</name>
    <name type="common">Dinoflagellate</name>
    <dbReference type="NCBI Taxonomy" id="89957"/>
    <lineage>
        <taxon>Eukaryota</taxon>
        <taxon>Sar</taxon>
        <taxon>Alveolata</taxon>
        <taxon>Dinophyceae</taxon>
        <taxon>Suessiales</taxon>
        <taxon>Suessiaceae</taxon>
        <taxon>Polarella</taxon>
    </lineage>
</organism>
<keyword evidence="2" id="KW-0472">Membrane</keyword>
<keyword evidence="2" id="KW-1133">Transmembrane helix</keyword>
<feature type="transmembrane region" description="Helical" evidence="2">
    <location>
        <begin position="1474"/>
        <end position="1500"/>
    </location>
</feature>
<evidence type="ECO:0000256" key="2">
    <source>
        <dbReference type="SAM" id="Phobius"/>
    </source>
</evidence>
<feature type="compositionally biased region" description="Polar residues" evidence="1">
    <location>
        <begin position="1"/>
        <end position="13"/>
    </location>
</feature>
<feature type="transmembrane region" description="Helical" evidence="2">
    <location>
        <begin position="1378"/>
        <end position="1402"/>
    </location>
</feature>
<feature type="region of interest" description="Disordered" evidence="1">
    <location>
        <begin position="1"/>
        <end position="37"/>
    </location>
</feature>
<dbReference type="EMBL" id="CAJNNW010026857">
    <property type="protein sequence ID" value="CAE8688192.1"/>
    <property type="molecule type" value="Genomic_DNA"/>
</dbReference>
<evidence type="ECO:0000313" key="4">
    <source>
        <dbReference type="EMBL" id="CAE8688192.1"/>
    </source>
</evidence>
<dbReference type="InterPro" id="IPR026899">
    <property type="entry name" value="FKS1-like_dom1"/>
</dbReference>
<feature type="compositionally biased region" description="Basic residues" evidence="1">
    <location>
        <begin position="15"/>
        <end position="27"/>
    </location>
</feature>
<keyword evidence="2" id="KW-0812">Transmembrane</keyword>
<feature type="region of interest" description="Disordered" evidence="1">
    <location>
        <begin position="386"/>
        <end position="405"/>
    </location>
</feature>
<dbReference type="PANTHER" id="PTHR12741">
    <property type="entry name" value="LYST-INTERACTING PROTEIN LIP5 DOPAMINE RESPONSIVE PROTEIN DRG-1"/>
    <property type="match status" value="1"/>
</dbReference>
<protein>
    <recommendedName>
        <fullName evidence="3">1,3-beta-glucan synthase component FKS1-like domain-containing protein</fullName>
    </recommendedName>
</protein>
<dbReference type="GO" id="GO:0005886">
    <property type="term" value="C:plasma membrane"/>
    <property type="evidence" value="ECO:0007669"/>
    <property type="project" value="TreeGrafter"/>
</dbReference>
<evidence type="ECO:0000313" key="5">
    <source>
        <dbReference type="Proteomes" id="UP000626109"/>
    </source>
</evidence>
<name>A0A813JX78_POLGL</name>
<feature type="transmembrane region" description="Helical" evidence="2">
    <location>
        <begin position="1422"/>
        <end position="1444"/>
    </location>
</feature>
<dbReference type="Proteomes" id="UP000626109">
    <property type="component" value="Unassembled WGS sequence"/>
</dbReference>
<dbReference type="Pfam" id="PF14288">
    <property type="entry name" value="FKS1_dom1"/>
    <property type="match status" value="1"/>
</dbReference>
<feature type="transmembrane region" description="Helical" evidence="2">
    <location>
        <begin position="1564"/>
        <end position="1585"/>
    </location>
</feature>
<dbReference type="SMART" id="SM01205">
    <property type="entry name" value="FKS1_dom1"/>
    <property type="match status" value="1"/>
</dbReference>
<sequence>MAKAMKSTTQTSAKALKRPGSNKKKVLNKNPSSRKEVVLNAKNLQKLGELSREEQVARIANLPDFASKRKAIGDCTIPLEPTDLLEIFDNKEMTKNYNRFSQTESKKDDDVSDAWKRLQESREPGKEAKKKTILLAWLHDKAILTPKFKTTCTSISFTKTKTTTLKWITTHEILLKFGSEEGMQMIKDGSFVVRKNPANKKFFQFLLNDEFMQLYIKKQQELKTSGTQKISDCQYDAIVKTIKGINVDTEDFDVEEETKITEDDLVQFGEDEKKSSMPSCSKVSAPAADKQTPEEKVLNFSDAAVKSMPKVKYMFNTLIKDSQLLQANALNASPDQKKNCRKLAKEMKGVNDQLDKHIIEENLTAQQLKDILVLAVGQHRSAKELLGKSDARSSKAKSEAGSKGKGDFLSGEWLLAAARARGADETPLAQSALAHVLLQLWAVGRLSAISMQQISSAALADGCDRPELATLASYGGWGCSPQNCSRDLKQSMQRETKLHAELTIPTPCRNPKTGKTEEVAGSVLQPHKLFADFYEHYNGKFHEIFGTKYVDEFWNTINQNDVRVTHHAGLPTRAEDLQRCIPGWVHGDGVQYHERDSLMTWSWGSMLSMGFNSLISSFFFAAWPKLATAAGTWNTLLQVFVWSLLALASGCWPETQWDGTAWPPGSDDARRAQSPLAGTFPSYLQEAPASYDNCELLPLGSFDPVRMMTWRANNHLSKAVCKDCQGSLRGRLSAARASGISVQCRDCKLKLDCAMFDNKSLAQWIQQQELWKASCLQCRPLDKPHLHKQSYACSRCKEQKPLAAFSVVVQKGNNLSRWRCLDCQFPQCATCGRQRWQPMTHTFTDGFYFCDACGWPPCSGGCGTPRPQVQEHVTQACAHVDPKHLQRQTWTTCFAPIPVCSNCLRVSTACKDVSRLAKSYGKDVRQSWKTRATDATSRCQVALQRNSSDLESAAELALSAWNDVIMGGRECCNIVGPPYCTEGRTSSRLARCSILLAALAACLVVSLSPCLCRRSVYAPSLLRTKTIITPPTATTATTATTTRTATTTTTTMGFSAALSGVSGASGHLALDEAFVRELKGLWMSSTLRELPGADAWASGAARSFAGLQAAFDFQKDSVRNQFEHLLSLWRSHCAVRADRLISTRHSVTNVEQELLWRGLEELHEDLLRGFLAWRQRFQRSAQAATEPGSDAAASSPQAVARNDWWRLQKGSARQEAQAQVSLEEVATFLLVWGEAGNLRFMPELLYFLTELTLDAEEEGPSGVRGHRQSSDFLVSIVRPIYKVVFDEHYQRVDVVNGQHRKVMRPGYETFLPADSSNYDDWNELFCDTDRLTSALVFGAERGQLVALPPARRYAALSRVVWDVSLRGAKTHRELHSMWGVFAAMHRIWFLHVLLYFLSMFWVASRNFHDEQSGWDTLVGGGSPLVCLAAVGLLVPVHAVCWNLARWFVAGRALRDKLLGRGGNSTGCVRCLRSLWLMLSCLLQLALWSLPLVTFELVRWLDAFGKDDPDEKGTHFGFLSLQEALCLHLGMCCCGVLVILLLPARAEDQQWAPTSSHWSLKIGRWLFWGLVLSAKVFSSLEGISAIHKAMDEMKISRLGRESVSDLPRFAFGPMWDKDMIQWLALWGAGFVLFLADTQFWFCLGCSLLAALLALSQRGWQLFSLTFQDAVAAVPELFAERVLLDAAPGRQRPLPWQPRAPSAAGLPRDSARRHQWFSPWFPDIWNRAIEFMRYEDKLDDFMAGQLRFNFNTDDAQQVNWAHLHRRLERRTSFTPPQILRPSSWGQRCLGRDLGWLPDENWPANREVQWRLQGLSRGLFLADLPKPFQTPYLPGFTVMIPHYGESILLCKSDLYASNQG</sequence>
<feature type="domain" description="1,3-beta-glucan synthase component FKS1-like" evidence="3">
    <location>
        <begin position="1219"/>
        <end position="1338"/>
    </location>
</feature>
<evidence type="ECO:0000256" key="1">
    <source>
        <dbReference type="SAM" id="MobiDB-lite"/>
    </source>
</evidence>
<reference evidence="4" key="1">
    <citation type="submission" date="2021-02" db="EMBL/GenBank/DDBJ databases">
        <authorList>
            <person name="Dougan E. K."/>
            <person name="Rhodes N."/>
            <person name="Thang M."/>
            <person name="Chan C."/>
        </authorList>
    </citation>
    <scope>NUCLEOTIDE SEQUENCE</scope>
</reference>
<feature type="transmembrane region" description="Helical" evidence="2">
    <location>
        <begin position="1520"/>
        <end position="1543"/>
    </location>
</feature>
<feature type="transmembrane region" description="Helical" evidence="2">
    <location>
        <begin position="1622"/>
        <end position="1653"/>
    </location>
</feature>
<gene>
    <name evidence="4" type="ORF">PGLA2088_LOCUS25796</name>
</gene>
<comment type="caution">
    <text evidence="4">The sequence shown here is derived from an EMBL/GenBank/DDBJ whole genome shotgun (WGS) entry which is preliminary data.</text>
</comment>